<gene>
    <name evidence="2" type="ORF">VZC37_22060</name>
</gene>
<accession>A0ABU7MIU8</accession>
<dbReference type="Proteomes" id="UP001347146">
    <property type="component" value="Unassembled WGS sequence"/>
</dbReference>
<proteinExistence type="predicted"/>
<dbReference type="PANTHER" id="PTHR33570:SF2">
    <property type="entry name" value="CARBOXYMUCONOLACTONE DECARBOXYLASE-LIKE DOMAIN-CONTAINING PROTEIN"/>
    <property type="match status" value="1"/>
</dbReference>
<reference evidence="2 3" key="1">
    <citation type="submission" date="2024-01" db="EMBL/GenBank/DDBJ databases">
        <title>Draft genome sequence of Gordonia sp. LSe1-13.</title>
        <authorList>
            <person name="Suphannarot A."/>
            <person name="Mingma R."/>
        </authorList>
    </citation>
    <scope>NUCLEOTIDE SEQUENCE [LARGE SCALE GENOMIC DNA]</scope>
    <source>
        <strain evidence="2 3">LSe1-13</strain>
    </source>
</reference>
<dbReference type="InterPro" id="IPR052512">
    <property type="entry name" value="4CMD/NDH-1_regulator"/>
</dbReference>
<dbReference type="InterPro" id="IPR003779">
    <property type="entry name" value="CMD-like"/>
</dbReference>
<organism evidence="2 3">
    <name type="scientific">Gordonia sesuvii</name>
    <dbReference type="NCBI Taxonomy" id="3116777"/>
    <lineage>
        <taxon>Bacteria</taxon>
        <taxon>Bacillati</taxon>
        <taxon>Actinomycetota</taxon>
        <taxon>Actinomycetes</taxon>
        <taxon>Mycobacteriales</taxon>
        <taxon>Gordoniaceae</taxon>
        <taxon>Gordonia</taxon>
    </lineage>
</organism>
<dbReference type="SUPFAM" id="SSF69118">
    <property type="entry name" value="AhpD-like"/>
    <property type="match status" value="1"/>
</dbReference>
<dbReference type="EMBL" id="JAZDUF010000008">
    <property type="protein sequence ID" value="MEE3853037.1"/>
    <property type="molecule type" value="Genomic_DNA"/>
</dbReference>
<dbReference type="Gene3D" id="1.20.1290.10">
    <property type="entry name" value="AhpD-like"/>
    <property type="match status" value="1"/>
</dbReference>
<dbReference type="InterPro" id="IPR029032">
    <property type="entry name" value="AhpD-like"/>
</dbReference>
<dbReference type="RefSeq" id="WP_330435806.1">
    <property type="nucleotide sequence ID" value="NZ_JAZDUF010000008.1"/>
</dbReference>
<name>A0ABU7MIU8_9ACTN</name>
<evidence type="ECO:0000313" key="3">
    <source>
        <dbReference type="Proteomes" id="UP001347146"/>
    </source>
</evidence>
<evidence type="ECO:0000259" key="1">
    <source>
        <dbReference type="Pfam" id="PF02627"/>
    </source>
</evidence>
<dbReference type="Pfam" id="PF02627">
    <property type="entry name" value="CMD"/>
    <property type="match status" value="1"/>
</dbReference>
<evidence type="ECO:0000313" key="2">
    <source>
        <dbReference type="EMBL" id="MEE3853037.1"/>
    </source>
</evidence>
<protein>
    <submittedName>
        <fullName evidence="2">Carboxymuconolactone decarboxylase family protein</fullName>
    </submittedName>
</protein>
<dbReference type="PANTHER" id="PTHR33570">
    <property type="entry name" value="4-CARBOXYMUCONOLACTONE DECARBOXYLASE FAMILY PROTEIN"/>
    <property type="match status" value="1"/>
</dbReference>
<comment type="caution">
    <text evidence="2">The sequence shown here is derived from an EMBL/GenBank/DDBJ whole genome shotgun (WGS) entry which is preliminary data.</text>
</comment>
<sequence length="131" mass="14624">MSIDDRLTRGMANRREVLGDEYVDAARRRTGGFDKEFQDFVTEYAWGTVWDRPGLPRSVRSLLNIAMLSALNRPAELELHMRSAFRNGAERAEIEEVILQVGVYCGLPAAVEALKTLHLVSEDETATAAAE</sequence>
<feature type="domain" description="Carboxymuconolactone decarboxylase-like" evidence="1">
    <location>
        <begin position="36"/>
        <end position="115"/>
    </location>
</feature>
<keyword evidence="3" id="KW-1185">Reference proteome</keyword>